<proteinExistence type="predicted"/>
<gene>
    <name evidence="3" type="ORF">Vbra_5708</name>
</gene>
<keyword evidence="1" id="KW-1133">Transmembrane helix</keyword>
<dbReference type="Pfam" id="PF00092">
    <property type="entry name" value="VWA"/>
    <property type="match status" value="1"/>
</dbReference>
<dbReference type="InterPro" id="IPR011990">
    <property type="entry name" value="TPR-like_helical_dom_sf"/>
</dbReference>
<name>A0A0G4F4C2_VITBC</name>
<keyword evidence="1" id="KW-0812">Transmembrane</keyword>
<protein>
    <recommendedName>
        <fullName evidence="2">VWFA domain-containing protein</fullName>
    </recommendedName>
</protein>
<feature type="domain" description="VWFA" evidence="2">
    <location>
        <begin position="585"/>
        <end position="766"/>
    </location>
</feature>
<dbReference type="SMART" id="SM00327">
    <property type="entry name" value="VWA"/>
    <property type="match status" value="1"/>
</dbReference>
<dbReference type="OrthoDB" id="431454at2759"/>
<dbReference type="PROSITE" id="PS50234">
    <property type="entry name" value="VWFA"/>
    <property type="match status" value="1"/>
</dbReference>
<dbReference type="InParanoid" id="A0A0G4F4C2"/>
<dbReference type="Proteomes" id="UP000041254">
    <property type="component" value="Unassembled WGS sequence"/>
</dbReference>
<evidence type="ECO:0000313" key="3">
    <source>
        <dbReference type="EMBL" id="CEM06649.1"/>
    </source>
</evidence>
<keyword evidence="1" id="KW-0472">Membrane</keyword>
<feature type="transmembrane region" description="Helical" evidence="1">
    <location>
        <begin position="139"/>
        <end position="164"/>
    </location>
</feature>
<evidence type="ECO:0000256" key="1">
    <source>
        <dbReference type="SAM" id="Phobius"/>
    </source>
</evidence>
<dbReference type="InterPro" id="IPR036465">
    <property type="entry name" value="vWFA_dom_sf"/>
</dbReference>
<dbReference type="PANTHER" id="PTHR10338:SF108">
    <property type="entry name" value="INTER-ALPHA-TRYPSIN INHIBITOR HEAVY CHAIN H4-LIKE PROTEIN"/>
    <property type="match status" value="1"/>
</dbReference>
<organism evidence="3 4">
    <name type="scientific">Vitrella brassicaformis (strain CCMP3155)</name>
    <dbReference type="NCBI Taxonomy" id="1169540"/>
    <lineage>
        <taxon>Eukaryota</taxon>
        <taxon>Sar</taxon>
        <taxon>Alveolata</taxon>
        <taxon>Colpodellida</taxon>
        <taxon>Vitrellaceae</taxon>
        <taxon>Vitrella</taxon>
    </lineage>
</organism>
<dbReference type="InterPro" id="IPR002035">
    <property type="entry name" value="VWF_A"/>
</dbReference>
<keyword evidence="4" id="KW-1185">Reference proteome</keyword>
<dbReference type="SUPFAM" id="SSF53300">
    <property type="entry name" value="vWA-like"/>
    <property type="match status" value="1"/>
</dbReference>
<dbReference type="PANTHER" id="PTHR10338">
    <property type="entry name" value="INTER-ALPHA-TRYPSIN INHIBITOR HEAVY CHAIN FAMILY MEMBER"/>
    <property type="match status" value="1"/>
</dbReference>
<dbReference type="AlphaFoldDB" id="A0A0G4F4C2"/>
<evidence type="ECO:0000259" key="2">
    <source>
        <dbReference type="PROSITE" id="PS50234"/>
    </source>
</evidence>
<dbReference type="Gene3D" id="3.40.50.410">
    <property type="entry name" value="von Willebrand factor, type A domain"/>
    <property type="match status" value="1"/>
</dbReference>
<evidence type="ECO:0000313" key="4">
    <source>
        <dbReference type="Proteomes" id="UP000041254"/>
    </source>
</evidence>
<accession>A0A0G4F4C2</accession>
<dbReference type="InterPro" id="IPR050934">
    <property type="entry name" value="ITIH"/>
</dbReference>
<dbReference type="EMBL" id="CDMY01000368">
    <property type="protein sequence ID" value="CEM06649.1"/>
    <property type="molecule type" value="Genomic_DNA"/>
</dbReference>
<sequence length="778" mass="86380">MKYFDSTKRYPFLLDDSNNALIHPDSQFTRKIANTSSLSQLEPSVPSSVLTSLSNAEMRTTKVTKGGERWYVSYLRLEMTVASSVVGTASRIDVSTNTGKRRSYTPYRIGWMVKEQLMSQEADDLSDSLLALLRRMLTMAMIVCIVVALLIGVIATLAALLFVAPIVRLGDYMHTAEDNNYTQDLAPYQQNSLFMVHEFARLLSTVEDLIVALRFGNQQWSKGSASKDLANYQRAMRIVQRTGNMRGQGVCHDNLALTLIRTQDHKDPQSGKTALELMNEALQFAYQHIIHTQQEGDHSSHIDALDSQGKRLLGKARILMSTGKQDSIKEAMQCAEQAIDKFVETGHIHHVSDALDLFRSDIESLAAVTVSGDWHPLRSLQPLLQRVMLLIDTHLQKAAPGCVSPTNVSGLWELVADAALTLCAVEWFLYLNGMAAEEGQTPECLKYVCWIVARCPVLKLTTLLETSAALKALYQPLCPTDGSWHRTSEDIDTFVDSGIALVKQRGGAFVEQAGVREQARKDLSTWKYGPYTLQITKHRPPPSIDTSSGGDLRGALSRLSAADRTRCIEWVWGFYRESVRGPAKDIIFVLDKSGSMAGARVRVCLESMCKILRDFLQPSDRFAFYWFNTRVQQLRALSSRGDSTACAAECERITNENRCGGGTAFFDAILQGLHEASSSEEAARRDQWVIALTDGGDNSSRSSSVGEACSLLRTHKGLHLIIITVGKEYSKDKNEMVLKAARDNGSHGVHVSADDTGQLHDAFKRVEQLIEQANIEYL</sequence>
<dbReference type="Gene3D" id="1.25.40.10">
    <property type="entry name" value="Tetratricopeptide repeat domain"/>
    <property type="match status" value="1"/>
</dbReference>
<dbReference type="VEuPathDB" id="CryptoDB:Vbra_5708"/>
<reference evidence="3 4" key="1">
    <citation type="submission" date="2014-11" db="EMBL/GenBank/DDBJ databases">
        <authorList>
            <person name="Zhu J."/>
            <person name="Qi W."/>
            <person name="Song R."/>
        </authorList>
    </citation>
    <scope>NUCLEOTIDE SEQUENCE [LARGE SCALE GENOMIC DNA]</scope>
</reference>